<evidence type="ECO:0000256" key="1">
    <source>
        <dbReference type="SAM" id="MobiDB-lite"/>
    </source>
</evidence>
<name>A0A1V0S9A2_9VIRU</name>
<proteinExistence type="predicted"/>
<sequence>MLRQRIYKKFYLNSNDTIKNQKTNSKKITENSNKPKSYDSIENKMAANTIKEKQKEQSIKSYDSIKINNDKNVKYINSVSDDIPDDDYSVEIKNKNVSYSSKMSVDNKSASHDIFIPSQSKSNKSIKSESDIKVRKIVEKISEINSESESDKETIKNDDMSTKIDDMSEEEKNNNQHNNNIFSDNSISSITPETEDCFKSYKSSNISAPVPLLRDRKSKQSVKNINLKSGTDKTNCLCVIPYSGIFNEGPIDNSIGFGNIGDLINPIGWTSSTHGTLHSLAVTLKGHGKLSKSVVFKLLINDKVISNFLLEFPKMSKLPISKTKSIKSLKISPLDNIILVVSSDNIDNPITVNASLSIN</sequence>
<protein>
    <submittedName>
        <fullName evidence="2">Uncharacterized protein</fullName>
    </submittedName>
</protein>
<dbReference type="EMBL" id="KY684083">
    <property type="protein sequence ID" value="ARF08300.1"/>
    <property type="molecule type" value="Genomic_DNA"/>
</dbReference>
<accession>A0A1V0S9A2</accession>
<feature type="compositionally biased region" description="Low complexity" evidence="1">
    <location>
        <begin position="175"/>
        <end position="187"/>
    </location>
</feature>
<reference evidence="2" key="1">
    <citation type="journal article" date="2017" name="Science">
        <title>Giant viruses with an expanded complement of translation system components.</title>
        <authorList>
            <person name="Schulz F."/>
            <person name="Yutin N."/>
            <person name="Ivanova N.N."/>
            <person name="Ortega D.R."/>
            <person name="Lee T.K."/>
            <person name="Vierheilig J."/>
            <person name="Daims H."/>
            <person name="Horn M."/>
            <person name="Wagner M."/>
            <person name="Jensen G.J."/>
            <person name="Kyrpides N.C."/>
            <person name="Koonin E.V."/>
            <person name="Woyke T."/>
        </authorList>
    </citation>
    <scope>NUCLEOTIDE SEQUENCE</scope>
    <source>
        <strain evidence="2">CTV1</strain>
    </source>
</reference>
<evidence type="ECO:0000313" key="2">
    <source>
        <dbReference type="EMBL" id="ARF08300.1"/>
    </source>
</evidence>
<gene>
    <name evidence="2" type="ORF">Catovirus_1_350</name>
</gene>
<feature type="region of interest" description="Disordered" evidence="1">
    <location>
        <begin position="167"/>
        <end position="187"/>
    </location>
</feature>
<organism evidence="2">
    <name type="scientific">Catovirus CTV1</name>
    <dbReference type="NCBI Taxonomy" id="1977631"/>
    <lineage>
        <taxon>Viruses</taxon>
        <taxon>Varidnaviria</taxon>
        <taxon>Bamfordvirae</taxon>
        <taxon>Nucleocytoviricota</taxon>
        <taxon>Megaviricetes</taxon>
        <taxon>Imitervirales</taxon>
        <taxon>Mimiviridae</taxon>
        <taxon>Klosneuvirinae</taxon>
        <taxon>Catovirus</taxon>
    </lineage>
</organism>